<sequence length="275" mass="31950">MEVHARAPDPLTNDGDMAKNWHSWKEDFIIFMKVTGYIHKPNEVRANLLKNRIGKIGIDAIETISFDNQQDKDDMDILMTKLEDYFNPPKKEVVERYQFFTQTKKQNESIEEHINKLREKAKTCNFKEMTESFIRDKVILDTHDKILRKKLFEVDDLDLQKIVAIYKDYNINIEKMKQVTQEKNTAPTVAKQTLTTVRTVKGVCWRCGCSHPLGKCPAWGSKCTKCGDVNHFTQCCKGIKLPKILNNPKVDKNMLNPTQLDTKMISEVNNLKRKN</sequence>
<dbReference type="OrthoDB" id="8061005at2759"/>
<protein>
    <submittedName>
        <fullName evidence="2">Uncharacterized protein LOC106749787</fullName>
    </submittedName>
</protein>
<name>A0A6P3Y469_DINQU</name>
<dbReference type="KEGG" id="dqu:106749787"/>
<accession>A0A6P3Y469</accession>
<evidence type="ECO:0000313" key="1">
    <source>
        <dbReference type="Proteomes" id="UP000515204"/>
    </source>
</evidence>
<organism evidence="1 2">
    <name type="scientific">Dinoponera quadriceps</name>
    <name type="common">South American ant</name>
    <dbReference type="NCBI Taxonomy" id="609295"/>
    <lineage>
        <taxon>Eukaryota</taxon>
        <taxon>Metazoa</taxon>
        <taxon>Ecdysozoa</taxon>
        <taxon>Arthropoda</taxon>
        <taxon>Hexapoda</taxon>
        <taxon>Insecta</taxon>
        <taxon>Pterygota</taxon>
        <taxon>Neoptera</taxon>
        <taxon>Endopterygota</taxon>
        <taxon>Hymenoptera</taxon>
        <taxon>Apocrita</taxon>
        <taxon>Aculeata</taxon>
        <taxon>Formicoidea</taxon>
        <taxon>Formicidae</taxon>
        <taxon>Ponerinae</taxon>
        <taxon>Ponerini</taxon>
        <taxon>Dinoponera</taxon>
    </lineage>
</organism>
<dbReference type="RefSeq" id="XP_014485093.1">
    <property type="nucleotide sequence ID" value="XM_014629607.1"/>
</dbReference>
<keyword evidence="1" id="KW-1185">Reference proteome</keyword>
<dbReference type="PANTHER" id="PTHR33198">
    <property type="entry name" value="ANK_REP_REGION DOMAIN-CONTAINING PROTEIN-RELATED"/>
    <property type="match status" value="1"/>
</dbReference>
<dbReference type="PANTHER" id="PTHR33198:SF20">
    <property type="entry name" value="RETROTRANSPOSON GAG DOMAIN-CONTAINING PROTEIN"/>
    <property type="match status" value="1"/>
</dbReference>
<dbReference type="AlphaFoldDB" id="A0A6P3Y469"/>
<dbReference type="Proteomes" id="UP000515204">
    <property type="component" value="Unplaced"/>
</dbReference>
<dbReference type="GeneID" id="106749787"/>
<gene>
    <name evidence="2" type="primary">LOC106749787</name>
</gene>
<proteinExistence type="predicted"/>
<reference evidence="2" key="1">
    <citation type="submission" date="2025-08" db="UniProtKB">
        <authorList>
            <consortium name="RefSeq"/>
        </authorList>
    </citation>
    <scope>IDENTIFICATION</scope>
</reference>
<evidence type="ECO:0000313" key="2">
    <source>
        <dbReference type="RefSeq" id="XP_014485093.1"/>
    </source>
</evidence>